<keyword evidence="3" id="KW-1185">Reference proteome</keyword>
<dbReference type="PANTHER" id="PTHR42928">
    <property type="entry name" value="TRICARBOXYLATE-BINDING PROTEIN"/>
    <property type="match status" value="1"/>
</dbReference>
<dbReference type="SUPFAM" id="SSF53850">
    <property type="entry name" value="Periplasmic binding protein-like II"/>
    <property type="match status" value="1"/>
</dbReference>
<dbReference type="PANTHER" id="PTHR42928:SF5">
    <property type="entry name" value="BLR1237 PROTEIN"/>
    <property type="match status" value="1"/>
</dbReference>
<evidence type="ECO:0000256" key="1">
    <source>
        <dbReference type="ARBA" id="ARBA00006987"/>
    </source>
</evidence>
<sequence length="322" mass="34824">MQLTRRACGGIAAASLLGRQAEAQEQAFPREQVRIVAPFAAGGSSDFIARLMARQMQAMTGKPFLVENLAGGNGVVGTLAVLNAPADGHTVLLGTTTTLSANPHLLKQPPYDAARDFMLACPIGLSAGCLMVSATSPYGSYQDLVADLRRHPGQRNSGWFNASSRIPAALFKRLGQLDFEEVSYKVFGNAISDLRTGLIHFVFLDMVAADQYLASGEFRVLAVSMPRRVARWPDIPAMNETMPGFEMGGYWGIALRSTTPRPLLHQINRLVAAAVQSEAVAPRLRDMLVEPTAMDLEAAATYAAVEREKWGRLIRLAGIEPE</sequence>
<comment type="similarity">
    <text evidence="1">Belongs to the UPF0065 (bug) family.</text>
</comment>
<dbReference type="Gene3D" id="3.40.190.10">
    <property type="entry name" value="Periplasmic binding protein-like II"/>
    <property type="match status" value="1"/>
</dbReference>
<evidence type="ECO:0000313" key="3">
    <source>
        <dbReference type="Proteomes" id="UP000249065"/>
    </source>
</evidence>
<accession>A0A327MBU3</accession>
<dbReference type="InterPro" id="IPR005064">
    <property type="entry name" value="BUG"/>
</dbReference>
<dbReference type="OrthoDB" id="7375033at2"/>
<protein>
    <recommendedName>
        <fullName evidence="4">Tripartite tricarboxylate transporter substrate binding protein</fullName>
    </recommendedName>
</protein>
<evidence type="ECO:0008006" key="4">
    <source>
        <dbReference type="Google" id="ProtNLM"/>
    </source>
</evidence>
<organism evidence="2 3">
    <name type="scientific">Roseicella frigidaeris</name>
    <dbReference type="NCBI Taxonomy" id="2230885"/>
    <lineage>
        <taxon>Bacteria</taxon>
        <taxon>Pseudomonadati</taxon>
        <taxon>Pseudomonadota</taxon>
        <taxon>Alphaproteobacteria</taxon>
        <taxon>Acetobacterales</taxon>
        <taxon>Roseomonadaceae</taxon>
        <taxon>Roseicella</taxon>
    </lineage>
</organism>
<name>A0A327MBU3_9PROT</name>
<dbReference type="CDD" id="cd07012">
    <property type="entry name" value="PBP2_Bug_TTT"/>
    <property type="match status" value="1"/>
</dbReference>
<comment type="caution">
    <text evidence="2">The sequence shown here is derived from an EMBL/GenBank/DDBJ whole genome shotgun (WGS) entry which is preliminary data.</text>
</comment>
<dbReference type="PIRSF" id="PIRSF017082">
    <property type="entry name" value="YflP"/>
    <property type="match status" value="1"/>
</dbReference>
<dbReference type="AlphaFoldDB" id="A0A327MBU3"/>
<dbReference type="Gene3D" id="3.40.190.150">
    <property type="entry name" value="Bordetella uptake gene, domain 1"/>
    <property type="match status" value="1"/>
</dbReference>
<reference evidence="3" key="1">
    <citation type="submission" date="2018-06" db="EMBL/GenBank/DDBJ databases">
        <authorList>
            <person name="Khan S.A."/>
        </authorList>
    </citation>
    <scope>NUCLEOTIDE SEQUENCE [LARGE SCALE GENOMIC DNA]</scope>
    <source>
        <strain evidence="3">DB-1506</strain>
    </source>
</reference>
<dbReference type="Pfam" id="PF03401">
    <property type="entry name" value="TctC"/>
    <property type="match status" value="1"/>
</dbReference>
<gene>
    <name evidence="2" type="ORF">DOO78_05985</name>
</gene>
<dbReference type="RefSeq" id="WP_111468832.1">
    <property type="nucleotide sequence ID" value="NZ_QLIX01000003.1"/>
</dbReference>
<dbReference type="Proteomes" id="UP000249065">
    <property type="component" value="Unassembled WGS sequence"/>
</dbReference>
<proteinExistence type="inferred from homology"/>
<dbReference type="EMBL" id="QLIX01000003">
    <property type="protein sequence ID" value="RAI59802.1"/>
    <property type="molecule type" value="Genomic_DNA"/>
</dbReference>
<evidence type="ECO:0000313" key="2">
    <source>
        <dbReference type="EMBL" id="RAI59802.1"/>
    </source>
</evidence>
<dbReference type="InterPro" id="IPR042100">
    <property type="entry name" value="Bug_dom1"/>
</dbReference>